<dbReference type="InterPro" id="IPR029064">
    <property type="entry name" value="Ribosomal_eL30-like_sf"/>
</dbReference>
<dbReference type="Gene3D" id="3.30.1330.30">
    <property type="match status" value="1"/>
</dbReference>
<gene>
    <name evidence="4" type="primary">rlmB</name>
    <name evidence="4" type="ORF">PUV54_11935</name>
</gene>
<keyword evidence="2" id="KW-0808">Transferase</keyword>
<dbReference type="RefSeq" id="WP_274492475.1">
    <property type="nucleotide sequence ID" value="NZ_CP118166.1"/>
</dbReference>
<dbReference type="SUPFAM" id="SSF75217">
    <property type="entry name" value="alpha/beta knot"/>
    <property type="match status" value="1"/>
</dbReference>
<dbReference type="CDD" id="cd18103">
    <property type="entry name" value="SpoU-like_RlmB"/>
    <property type="match status" value="1"/>
</dbReference>
<dbReference type="InterPro" id="IPR029028">
    <property type="entry name" value="Alpha/beta_knot_MTases"/>
</dbReference>
<dbReference type="PANTHER" id="PTHR46429:SF1">
    <property type="entry name" value="23S RRNA (GUANOSINE-2'-O-)-METHYLTRANSFERASE RLMB"/>
    <property type="match status" value="1"/>
</dbReference>
<protein>
    <submittedName>
        <fullName evidence="4">23S rRNA (Guanosine(2251)-2'-O)-methyltransferase RlmB</fullName>
    </submittedName>
</protein>
<dbReference type="InterPro" id="IPR029026">
    <property type="entry name" value="tRNA_m1G_MTases_N"/>
</dbReference>
<dbReference type="KEGG" id="hfl:PUV54_11935"/>
<name>A0AAE9ZC31_9PROT</name>
<evidence type="ECO:0000256" key="1">
    <source>
        <dbReference type="ARBA" id="ARBA00022603"/>
    </source>
</evidence>
<dbReference type="PANTHER" id="PTHR46429">
    <property type="entry name" value="23S RRNA (GUANOSINE-2'-O-)-METHYLTRANSFERASE RLMB"/>
    <property type="match status" value="1"/>
</dbReference>
<dbReference type="GO" id="GO:0008173">
    <property type="term" value="F:RNA methyltransferase activity"/>
    <property type="evidence" value="ECO:0007669"/>
    <property type="project" value="InterPro"/>
</dbReference>
<dbReference type="GO" id="GO:0003723">
    <property type="term" value="F:RNA binding"/>
    <property type="evidence" value="ECO:0007669"/>
    <property type="project" value="InterPro"/>
</dbReference>
<proteinExistence type="predicted"/>
<dbReference type="GO" id="GO:0032259">
    <property type="term" value="P:methylation"/>
    <property type="evidence" value="ECO:0007669"/>
    <property type="project" value="UniProtKB-KW"/>
</dbReference>
<dbReference type="EMBL" id="CP118166">
    <property type="protein sequence ID" value="WDI30665.1"/>
    <property type="molecule type" value="Genomic_DNA"/>
</dbReference>
<dbReference type="AlphaFoldDB" id="A0AAE9ZC31"/>
<feature type="domain" description="RNA 2-O ribose methyltransferase substrate binding" evidence="3">
    <location>
        <begin position="18"/>
        <end position="93"/>
    </location>
</feature>
<dbReference type="SUPFAM" id="SSF55315">
    <property type="entry name" value="L30e-like"/>
    <property type="match status" value="1"/>
</dbReference>
<evidence type="ECO:0000313" key="4">
    <source>
        <dbReference type="EMBL" id="WDI30665.1"/>
    </source>
</evidence>
<keyword evidence="1" id="KW-0489">Methyltransferase</keyword>
<dbReference type="InterPro" id="IPR001537">
    <property type="entry name" value="SpoU_MeTrfase"/>
</dbReference>
<evidence type="ECO:0000259" key="3">
    <source>
        <dbReference type="SMART" id="SM00967"/>
    </source>
</evidence>
<dbReference type="Gene3D" id="3.40.1280.10">
    <property type="match status" value="1"/>
</dbReference>
<reference evidence="4" key="1">
    <citation type="submission" date="2023-02" db="EMBL/GenBank/DDBJ databases">
        <title>Genome sequence of Hyphococcus flavus.</title>
        <authorList>
            <person name="Rong J.-C."/>
            <person name="Zhao Q."/>
            <person name="Yi M."/>
            <person name="Wu J.-Y."/>
        </authorList>
    </citation>
    <scope>NUCLEOTIDE SEQUENCE</scope>
    <source>
        <strain evidence="4">MCCC 1K03223</strain>
    </source>
</reference>
<accession>A0AAE9ZC31</accession>
<dbReference type="Pfam" id="PF00588">
    <property type="entry name" value="SpoU_methylase"/>
    <property type="match status" value="1"/>
</dbReference>
<dbReference type="NCBIfam" id="TIGR00186">
    <property type="entry name" value="rRNA_methyl_3"/>
    <property type="match status" value="1"/>
</dbReference>
<dbReference type="GO" id="GO:0005829">
    <property type="term" value="C:cytosol"/>
    <property type="evidence" value="ECO:0007669"/>
    <property type="project" value="TreeGrafter"/>
</dbReference>
<dbReference type="Pfam" id="PF08032">
    <property type="entry name" value="SpoU_sub_bind"/>
    <property type="match status" value="1"/>
</dbReference>
<dbReference type="InterPro" id="IPR004441">
    <property type="entry name" value="rRNA_MeTrfase_TrmH"/>
</dbReference>
<sequence>MGDKRREKHKNPPHQPVWIYGRHAVAAALANPARKIRRVAATKNARDWLEKHGADPAVTAKFEDLRPDAIDRLVHAGAVHQGIAAQVDDLPRARLKDACSPTEFGRPVMVLDQITDPQNIGAIFRSAAAFGARAVIVQDRKTPPLSGALAKAAAGAIETLPCIRVVNIARALDGLQGLGYFCAGLAGEAKNDIAALPSQPLALVMGAEGAGLRKLVAETCDGLFRIPIAAGVESLNVSNAAAISLYEAARPR</sequence>
<organism evidence="4 5">
    <name type="scientific">Hyphococcus flavus</name>
    <dbReference type="NCBI Taxonomy" id="1866326"/>
    <lineage>
        <taxon>Bacteria</taxon>
        <taxon>Pseudomonadati</taxon>
        <taxon>Pseudomonadota</taxon>
        <taxon>Alphaproteobacteria</taxon>
        <taxon>Parvularculales</taxon>
        <taxon>Parvularculaceae</taxon>
        <taxon>Hyphococcus</taxon>
    </lineage>
</organism>
<evidence type="ECO:0000313" key="5">
    <source>
        <dbReference type="Proteomes" id="UP001214043"/>
    </source>
</evidence>
<dbReference type="InterPro" id="IPR013123">
    <property type="entry name" value="SpoU_subst-bd"/>
</dbReference>
<keyword evidence="5" id="KW-1185">Reference proteome</keyword>
<dbReference type="GO" id="GO:0006396">
    <property type="term" value="P:RNA processing"/>
    <property type="evidence" value="ECO:0007669"/>
    <property type="project" value="InterPro"/>
</dbReference>
<dbReference type="Proteomes" id="UP001214043">
    <property type="component" value="Chromosome"/>
</dbReference>
<evidence type="ECO:0000256" key="2">
    <source>
        <dbReference type="ARBA" id="ARBA00022679"/>
    </source>
</evidence>
<dbReference type="SMART" id="SM00967">
    <property type="entry name" value="SpoU_sub_bind"/>
    <property type="match status" value="1"/>
</dbReference>